<dbReference type="EMBL" id="CP061800">
    <property type="protein sequence ID" value="QTA93710.1"/>
    <property type="molecule type" value="Genomic_DNA"/>
</dbReference>
<comment type="similarity">
    <text evidence="1 6">Belongs to the sigma-70 factor family. ECF subfamily.</text>
</comment>
<evidence type="ECO:0000313" key="9">
    <source>
        <dbReference type="EMBL" id="QTA93710.1"/>
    </source>
</evidence>
<organism evidence="9 10">
    <name type="scientific">Desulfonema magnum</name>
    <dbReference type="NCBI Taxonomy" id="45655"/>
    <lineage>
        <taxon>Bacteria</taxon>
        <taxon>Pseudomonadati</taxon>
        <taxon>Thermodesulfobacteriota</taxon>
        <taxon>Desulfobacteria</taxon>
        <taxon>Desulfobacterales</taxon>
        <taxon>Desulfococcaceae</taxon>
        <taxon>Desulfonema</taxon>
    </lineage>
</organism>
<evidence type="ECO:0000259" key="7">
    <source>
        <dbReference type="Pfam" id="PF04542"/>
    </source>
</evidence>
<dbReference type="PANTHER" id="PTHR43133">
    <property type="entry name" value="RNA POLYMERASE ECF-TYPE SIGMA FACTO"/>
    <property type="match status" value="1"/>
</dbReference>
<dbReference type="InterPro" id="IPR013249">
    <property type="entry name" value="RNA_pol_sigma70_r4_t2"/>
</dbReference>
<dbReference type="SUPFAM" id="SSF88946">
    <property type="entry name" value="Sigma2 domain of RNA polymerase sigma factors"/>
    <property type="match status" value="1"/>
</dbReference>
<dbReference type="InterPro" id="IPR007627">
    <property type="entry name" value="RNA_pol_sigma70_r2"/>
</dbReference>
<name>A0A975BY12_9BACT</name>
<dbReference type="NCBIfam" id="TIGR02937">
    <property type="entry name" value="sigma70-ECF"/>
    <property type="match status" value="1"/>
</dbReference>
<dbReference type="InterPro" id="IPR014284">
    <property type="entry name" value="RNA_pol_sigma-70_dom"/>
</dbReference>
<dbReference type="GO" id="GO:0003677">
    <property type="term" value="F:DNA binding"/>
    <property type="evidence" value="ECO:0007669"/>
    <property type="project" value="UniProtKB-KW"/>
</dbReference>
<keyword evidence="5 6" id="KW-0804">Transcription</keyword>
<accession>A0A975BY12</accession>
<evidence type="ECO:0000256" key="5">
    <source>
        <dbReference type="ARBA" id="ARBA00023163"/>
    </source>
</evidence>
<dbReference type="Gene3D" id="1.10.10.10">
    <property type="entry name" value="Winged helix-like DNA-binding domain superfamily/Winged helix DNA-binding domain"/>
    <property type="match status" value="1"/>
</dbReference>
<feature type="domain" description="RNA polymerase sigma-70 region 2" evidence="7">
    <location>
        <begin position="30"/>
        <end position="97"/>
    </location>
</feature>
<sequence length="201" mass="24312">MSNKVNTKLWDEARLISLLKQKDEEAFRVLIQQYQTKLFGIAYSITLEKEESLDIVQEVFLKVWQNIHTFRQDAKLSTWLRRITVNQCLNWQRRWKRRFRWHHQPLESDEGGDYPELGTDDYHPESLYQKKEFEKIIWETLRKLPEDARAVFVLKEAEGLSYDEIARTLKIKRGTVSSRLFYARKKLKELLKEYMDEENKP</sequence>
<proteinExistence type="inferred from homology"/>
<evidence type="ECO:0000259" key="8">
    <source>
        <dbReference type="Pfam" id="PF08281"/>
    </source>
</evidence>
<dbReference type="SUPFAM" id="SSF88659">
    <property type="entry name" value="Sigma3 and sigma4 domains of RNA polymerase sigma factors"/>
    <property type="match status" value="1"/>
</dbReference>
<reference evidence="9" key="1">
    <citation type="journal article" date="2021" name="Microb. Physiol.">
        <title>Proteogenomic Insights into the Physiology of Marine, Sulfate-Reducing, Filamentous Desulfonema limicola and Desulfonema magnum.</title>
        <authorList>
            <person name="Schnaars V."/>
            <person name="Wohlbrand L."/>
            <person name="Scheve S."/>
            <person name="Hinrichs C."/>
            <person name="Reinhardt R."/>
            <person name="Rabus R."/>
        </authorList>
    </citation>
    <scope>NUCLEOTIDE SEQUENCE</scope>
    <source>
        <strain evidence="9">4be13</strain>
    </source>
</reference>
<dbReference type="CDD" id="cd06171">
    <property type="entry name" value="Sigma70_r4"/>
    <property type="match status" value="1"/>
</dbReference>
<keyword evidence="2 6" id="KW-0805">Transcription regulation</keyword>
<evidence type="ECO:0000256" key="1">
    <source>
        <dbReference type="ARBA" id="ARBA00010641"/>
    </source>
</evidence>
<feature type="domain" description="RNA polymerase sigma factor 70 region 4 type 2" evidence="8">
    <location>
        <begin position="136"/>
        <end position="187"/>
    </location>
</feature>
<dbReference type="PROSITE" id="PS01063">
    <property type="entry name" value="SIGMA70_ECF"/>
    <property type="match status" value="1"/>
</dbReference>
<evidence type="ECO:0000256" key="2">
    <source>
        <dbReference type="ARBA" id="ARBA00023015"/>
    </source>
</evidence>
<dbReference type="RefSeq" id="WP_207680534.1">
    <property type="nucleotide sequence ID" value="NZ_CP061800.1"/>
</dbReference>
<dbReference type="Pfam" id="PF04542">
    <property type="entry name" value="Sigma70_r2"/>
    <property type="match status" value="1"/>
</dbReference>
<keyword evidence="3 6" id="KW-0731">Sigma factor</keyword>
<keyword evidence="10" id="KW-1185">Reference proteome</keyword>
<dbReference type="GO" id="GO:0016987">
    <property type="term" value="F:sigma factor activity"/>
    <property type="evidence" value="ECO:0007669"/>
    <property type="project" value="UniProtKB-KW"/>
</dbReference>
<dbReference type="InterPro" id="IPR036388">
    <property type="entry name" value="WH-like_DNA-bd_sf"/>
</dbReference>
<dbReference type="InterPro" id="IPR013324">
    <property type="entry name" value="RNA_pol_sigma_r3/r4-like"/>
</dbReference>
<dbReference type="InterPro" id="IPR039425">
    <property type="entry name" value="RNA_pol_sigma-70-like"/>
</dbReference>
<dbReference type="Proteomes" id="UP000663722">
    <property type="component" value="Chromosome"/>
</dbReference>
<dbReference type="InterPro" id="IPR013325">
    <property type="entry name" value="RNA_pol_sigma_r2"/>
</dbReference>
<dbReference type="KEGG" id="dmm:dnm_098140"/>
<dbReference type="InterPro" id="IPR000838">
    <property type="entry name" value="RNA_pol_sigma70_ECF_CS"/>
</dbReference>
<evidence type="ECO:0000256" key="6">
    <source>
        <dbReference type="RuleBase" id="RU000716"/>
    </source>
</evidence>
<dbReference type="GO" id="GO:0006352">
    <property type="term" value="P:DNA-templated transcription initiation"/>
    <property type="evidence" value="ECO:0007669"/>
    <property type="project" value="InterPro"/>
</dbReference>
<dbReference type="Pfam" id="PF08281">
    <property type="entry name" value="Sigma70_r4_2"/>
    <property type="match status" value="1"/>
</dbReference>
<evidence type="ECO:0000313" key="10">
    <source>
        <dbReference type="Proteomes" id="UP000663722"/>
    </source>
</evidence>
<dbReference type="Gene3D" id="1.10.1740.10">
    <property type="match status" value="1"/>
</dbReference>
<dbReference type="AlphaFoldDB" id="A0A975BY12"/>
<gene>
    <name evidence="9" type="ORF">dnm_098140</name>
</gene>
<evidence type="ECO:0000256" key="3">
    <source>
        <dbReference type="ARBA" id="ARBA00023082"/>
    </source>
</evidence>
<protein>
    <recommendedName>
        <fullName evidence="6">RNA polymerase sigma factor</fullName>
    </recommendedName>
</protein>
<evidence type="ECO:0000256" key="4">
    <source>
        <dbReference type="ARBA" id="ARBA00023125"/>
    </source>
</evidence>
<dbReference type="PANTHER" id="PTHR43133:SF8">
    <property type="entry name" value="RNA POLYMERASE SIGMA FACTOR HI_1459-RELATED"/>
    <property type="match status" value="1"/>
</dbReference>
<keyword evidence="4 6" id="KW-0238">DNA-binding</keyword>